<dbReference type="Gene3D" id="3.40.1440.60">
    <property type="entry name" value="PriA, 3(prime) DNA-binding domain"/>
    <property type="match status" value="1"/>
</dbReference>
<dbReference type="PANTHER" id="PTHR30580:SF0">
    <property type="entry name" value="PRIMOSOMAL PROTEIN N"/>
    <property type="match status" value="1"/>
</dbReference>
<dbReference type="InterPro" id="IPR027417">
    <property type="entry name" value="P-loop_NTPase"/>
</dbReference>
<dbReference type="GO" id="GO:0005524">
    <property type="term" value="F:ATP binding"/>
    <property type="evidence" value="ECO:0007669"/>
    <property type="project" value="UniProtKB-KW"/>
</dbReference>
<keyword evidence="6" id="KW-1185">Reference proteome</keyword>
<dbReference type="InterPro" id="IPR042115">
    <property type="entry name" value="PriA_3primeBD_sf"/>
</dbReference>
<dbReference type="HOGENOM" id="CLU_013353_4_1_0"/>
<protein>
    <submittedName>
        <fullName evidence="5">Primosomal protein N' (Replication factor Y)-superfamily II helicase-like protein</fullName>
    </submittedName>
</protein>
<name>D1B9R8_THEAS</name>
<keyword evidence="1" id="KW-0547">Nucleotide-binding</keyword>
<gene>
    <name evidence="5" type="ordered locus">Taci_0788</name>
</gene>
<evidence type="ECO:0000313" key="6">
    <source>
        <dbReference type="Proteomes" id="UP000002030"/>
    </source>
</evidence>
<keyword evidence="3" id="KW-0238">DNA-binding</keyword>
<sequence length="602" mass="66022">MGLSDRQIGVLFPGPWRRPLSYTCRVDVPVGSVVLAPLGRTSRPRLGLVMESEGDHPGPVKEVWRVVGDGPSIPMDLMHLIGWAWRWLGVPMGRTLDLVLPRWLFKGEERLMSPPECTFDADRGPRMDHALAPCDADRFMEGVHRCLAVPGCKGVLALLPERTMVRPRLEDALSAGFKALEWPRTPAGQRRAYSRLLSGEVDLVVGCHGAAFVPLPPGWTVYMDDESSESWRPVSYPTFSIRALVVERCRVGGLHLVLGSRFPSSRVYLRVKGAAEGSVGAIERVSQVRLQGGSDGSPPGYVTAPLIRRTRQVMAKGASAIWILDRKGYVGAITCSDCGAEFRCGRCGSPMRSDLISSQMACPACGFRAKILDRCPRCGGAFFQVGRVGLQAVFQEAQGVLKGARVRLVEGPLSDPELRDLVGLSREGPLLVVGTRAVLPLCDLMEVRMMAWLDVDGEAASVAGYDGDARAMGLVYESLWRGVDPQPRWLMLQTRSPNSGWRRYAGQGWRRFWEVEMAERARMGLPPFGCMVRIGASQEQMGELRSVLESLEERGIISGVVEEDGGALVHLSERSRVRDLIDVIGANGHPTGEFPRVVVFSD</sequence>
<keyword evidence="5" id="KW-0347">Helicase</keyword>
<dbReference type="AlphaFoldDB" id="D1B9R8"/>
<dbReference type="KEGG" id="tai:Taci_0788"/>
<evidence type="ECO:0000256" key="1">
    <source>
        <dbReference type="ARBA" id="ARBA00022741"/>
    </source>
</evidence>
<evidence type="ECO:0000313" key="5">
    <source>
        <dbReference type="EMBL" id="ACZ19021.1"/>
    </source>
</evidence>
<dbReference type="GO" id="GO:0043138">
    <property type="term" value="F:3'-5' DNA helicase activity"/>
    <property type="evidence" value="ECO:0007669"/>
    <property type="project" value="TreeGrafter"/>
</dbReference>
<dbReference type="Pfam" id="PF17764">
    <property type="entry name" value="PriA_3primeBD"/>
    <property type="match status" value="1"/>
</dbReference>
<evidence type="ECO:0000259" key="4">
    <source>
        <dbReference type="Pfam" id="PF17764"/>
    </source>
</evidence>
<dbReference type="PANTHER" id="PTHR30580">
    <property type="entry name" value="PRIMOSOMAL PROTEIN N"/>
    <property type="match status" value="1"/>
</dbReference>
<dbReference type="GO" id="GO:0003677">
    <property type="term" value="F:DNA binding"/>
    <property type="evidence" value="ECO:0007669"/>
    <property type="project" value="UniProtKB-KW"/>
</dbReference>
<dbReference type="eggNOG" id="COG1198">
    <property type="taxonomic scope" value="Bacteria"/>
</dbReference>
<feature type="domain" description="Primosomal protein N' 3' DNA-binding" evidence="4">
    <location>
        <begin position="10"/>
        <end position="101"/>
    </location>
</feature>
<keyword evidence="5" id="KW-0378">Hydrolase</keyword>
<dbReference type="GO" id="GO:0006302">
    <property type="term" value="P:double-strand break repair"/>
    <property type="evidence" value="ECO:0007669"/>
    <property type="project" value="TreeGrafter"/>
</dbReference>
<reference evidence="5 6" key="1">
    <citation type="journal article" date="2009" name="Stand. Genomic Sci.">
        <title>Complete genome sequence of Thermanaerovibrio acidaminovorans type strain (Su883).</title>
        <authorList>
            <person name="Chovatia M."/>
            <person name="Sikorski J."/>
            <person name="Schroder M."/>
            <person name="Lapidus A."/>
            <person name="Nolan M."/>
            <person name="Tice H."/>
            <person name="Glavina Del Rio T."/>
            <person name="Copeland A."/>
            <person name="Cheng J.F."/>
            <person name="Lucas S."/>
            <person name="Chen F."/>
            <person name="Bruce D."/>
            <person name="Goodwin L."/>
            <person name="Pitluck S."/>
            <person name="Ivanova N."/>
            <person name="Mavromatis K."/>
            <person name="Ovchinnikova G."/>
            <person name="Pati A."/>
            <person name="Chen A."/>
            <person name="Palaniappan K."/>
            <person name="Land M."/>
            <person name="Hauser L."/>
            <person name="Chang Y.J."/>
            <person name="Jeffries C.D."/>
            <person name="Chain P."/>
            <person name="Saunders E."/>
            <person name="Detter J.C."/>
            <person name="Brettin T."/>
            <person name="Rohde M."/>
            <person name="Goker M."/>
            <person name="Spring S."/>
            <person name="Bristow J."/>
            <person name="Markowitz V."/>
            <person name="Hugenholtz P."/>
            <person name="Kyrpides N.C."/>
            <person name="Klenk H.P."/>
            <person name="Eisen J.A."/>
        </authorList>
    </citation>
    <scope>NUCLEOTIDE SEQUENCE [LARGE SCALE GENOMIC DNA]</scope>
    <source>
        <strain evidence="6">ATCC 49978 / DSM 6589 / Su883</strain>
    </source>
</reference>
<dbReference type="STRING" id="525903.Taci_0788"/>
<evidence type="ECO:0000256" key="3">
    <source>
        <dbReference type="ARBA" id="ARBA00023125"/>
    </source>
</evidence>
<dbReference type="EMBL" id="CP001818">
    <property type="protein sequence ID" value="ACZ19021.1"/>
    <property type="molecule type" value="Genomic_DNA"/>
</dbReference>
<dbReference type="OrthoDB" id="935at2"/>
<evidence type="ECO:0000256" key="2">
    <source>
        <dbReference type="ARBA" id="ARBA00022840"/>
    </source>
</evidence>
<proteinExistence type="predicted"/>
<dbReference type="Proteomes" id="UP000002030">
    <property type="component" value="Chromosome"/>
</dbReference>
<organism evidence="5 6">
    <name type="scientific">Thermanaerovibrio acidaminovorans (strain ATCC 49978 / DSM 6589 / Su883)</name>
    <name type="common">Selenomonas acidaminovorans</name>
    <dbReference type="NCBI Taxonomy" id="525903"/>
    <lineage>
        <taxon>Bacteria</taxon>
        <taxon>Thermotogati</taxon>
        <taxon>Synergistota</taxon>
        <taxon>Synergistia</taxon>
        <taxon>Synergistales</taxon>
        <taxon>Synergistaceae</taxon>
        <taxon>Thermanaerovibrio</taxon>
    </lineage>
</organism>
<accession>D1B9R8</accession>
<dbReference type="GO" id="GO:0006270">
    <property type="term" value="P:DNA replication initiation"/>
    <property type="evidence" value="ECO:0007669"/>
    <property type="project" value="TreeGrafter"/>
</dbReference>
<dbReference type="GO" id="GO:0006310">
    <property type="term" value="P:DNA recombination"/>
    <property type="evidence" value="ECO:0007669"/>
    <property type="project" value="TreeGrafter"/>
</dbReference>
<keyword evidence="2" id="KW-0067">ATP-binding</keyword>
<dbReference type="EnsemblBacteria" id="ACZ19021">
    <property type="protein sequence ID" value="ACZ19021"/>
    <property type="gene ID" value="Taci_0788"/>
</dbReference>
<dbReference type="Gene3D" id="3.40.50.300">
    <property type="entry name" value="P-loop containing nucleotide triphosphate hydrolases"/>
    <property type="match status" value="1"/>
</dbReference>
<dbReference type="RefSeq" id="WP_012869536.1">
    <property type="nucleotide sequence ID" value="NC_013522.1"/>
</dbReference>
<dbReference type="InterPro" id="IPR041222">
    <property type="entry name" value="PriA_3primeBD"/>
</dbReference>